<dbReference type="AlphaFoldDB" id="A0A835H891"/>
<keyword evidence="2" id="KW-1185">Reference proteome</keyword>
<gene>
    <name evidence="1" type="ORF">IFM89_028404</name>
</gene>
<evidence type="ECO:0008006" key="3">
    <source>
        <dbReference type="Google" id="ProtNLM"/>
    </source>
</evidence>
<comment type="caution">
    <text evidence="1">The sequence shown here is derived from an EMBL/GenBank/DDBJ whole genome shotgun (WGS) entry which is preliminary data.</text>
</comment>
<evidence type="ECO:0000313" key="1">
    <source>
        <dbReference type="EMBL" id="KAF9594150.1"/>
    </source>
</evidence>
<dbReference type="OrthoDB" id="10637705at2759"/>
<dbReference type="EMBL" id="JADFTS010000008">
    <property type="protein sequence ID" value="KAF9594150.1"/>
    <property type="molecule type" value="Genomic_DNA"/>
</dbReference>
<dbReference type="Proteomes" id="UP000631114">
    <property type="component" value="Unassembled WGS sequence"/>
</dbReference>
<reference evidence="1 2" key="1">
    <citation type="submission" date="2020-10" db="EMBL/GenBank/DDBJ databases">
        <title>The Coptis chinensis genome and diversification of protoberbering-type alkaloids.</title>
        <authorList>
            <person name="Wang B."/>
            <person name="Shu S."/>
            <person name="Song C."/>
            <person name="Liu Y."/>
        </authorList>
    </citation>
    <scope>NUCLEOTIDE SEQUENCE [LARGE SCALE GENOMIC DNA]</scope>
    <source>
        <strain evidence="1">HL-2020</strain>
        <tissue evidence="1">Leaf</tissue>
    </source>
</reference>
<organism evidence="1 2">
    <name type="scientific">Coptis chinensis</name>
    <dbReference type="NCBI Taxonomy" id="261450"/>
    <lineage>
        <taxon>Eukaryota</taxon>
        <taxon>Viridiplantae</taxon>
        <taxon>Streptophyta</taxon>
        <taxon>Embryophyta</taxon>
        <taxon>Tracheophyta</taxon>
        <taxon>Spermatophyta</taxon>
        <taxon>Magnoliopsida</taxon>
        <taxon>Ranunculales</taxon>
        <taxon>Ranunculaceae</taxon>
        <taxon>Coptidoideae</taxon>
        <taxon>Coptis</taxon>
    </lineage>
</organism>
<protein>
    <recommendedName>
        <fullName evidence="3">RNase H type-1 domain-containing protein</fullName>
    </recommendedName>
</protein>
<accession>A0A835H891</accession>
<name>A0A835H891_9MAGN</name>
<proteinExistence type="predicted"/>
<evidence type="ECO:0000313" key="2">
    <source>
        <dbReference type="Proteomes" id="UP000631114"/>
    </source>
</evidence>
<sequence length="188" mass="20910">MEFKVLIIHLKSTNFEYFSPSLHREVWNGVKAKIGIVSDDRNSNQEWSSIHKICRQKTDVTEVYKRFAAIPTSSTGNTQRHCLTRALVIRLGLLLSITLNRMENITCAWIKPAEDMVKAVEHTTDGSITSDSGGFGEAARNHYGEVLFAFSGNNCSTSILAQELLDIKMGQVGCLQMGFKRVAVALDT</sequence>